<accession>A0A223S2N5</accession>
<dbReference type="InterPro" id="IPR000212">
    <property type="entry name" value="DNA_helicase_UvrD/REP"/>
</dbReference>
<dbReference type="GO" id="GO:0005829">
    <property type="term" value="C:cytosol"/>
    <property type="evidence" value="ECO:0007669"/>
    <property type="project" value="TreeGrafter"/>
</dbReference>
<keyword evidence="3 5" id="KW-0347">Helicase</keyword>
<dbReference type="Gene3D" id="3.40.50.300">
    <property type="entry name" value="P-loop containing nucleotide triphosphate hydrolases"/>
    <property type="match status" value="2"/>
</dbReference>
<evidence type="ECO:0000256" key="1">
    <source>
        <dbReference type="ARBA" id="ARBA00022741"/>
    </source>
</evidence>
<dbReference type="RefSeq" id="WP_094932245.1">
    <property type="nucleotide sequence ID" value="NZ_CP022753.1"/>
</dbReference>
<evidence type="ECO:0000256" key="5">
    <source>
        <dbReference type="PROSITE-ProRule" id="PRU00560"/>
    </source>
</evidence>
<keyword evidence="8" id="KW-1185">Reference proteome</keyword>
<dbReference type="GO" id="GO:0043138">
    <property type="term" value="F:3'-5' DNA helicase activity"/>
    <property type="evidence" value="ECO:0007669"/>
    <property type="project" value="TreeGrafter"/>
</dbReference>
<feature type="domain" description="UvrD-like helicase ATP-binding" evidence="6">
    <location>
        <begin position="196"/>
        <end position="540"/>
    </location>
</feature>
<proteinExistence type="predicted"/>
<dbReference type="KEGG" id="ngv:CDO52_05930"/>
<evidence type="ECO:0000259" key="6">
    <source>
        <dbReference type="PROSITE" id="PS51198"/>
    </source>
</evidence>
<feature type="binding site" evidence="5">
    <location>
        <begin position="217"/>
        <end position="224"/>
    </location>
    <ligand>
        <name>ATP</name>
        <dbReference type="ChEBI" id="CHEBI:30616"/>
    </ligand>
</feature>
<dbReference type="SUPFAM" id="SSF52540">
    <property type="entry name" value="P-loop containing nucleoside triphosphate hydrolases"/>
    <property type="match status" value="1"/>
</dbReference>
<dbReference type="EMBL" id="CP022753">
    <property type="protein sequence ID" value="ASU82390.1"/>
    <property type="molecule type" value="Genomic_DNA"/>
</dbReference>
<gene>
    <name evidence="7" type="ORF">CDO52_05930</name>
</gene>
<name>A0A223S2N5_9ACTN</name>
<keyword evidence="4 5" id="KW-0067">ATP-binding</keyword>
<evidence type="ECO:0000256" key="4">
    <source>
        <dbReference type="ARBA" id="ARBA00022840"/>
    </source>
</evidence>
<evidence type="ECO:0000313" key="8">
    <source>
        <dbReference type="Proteomes" id="UP000215005"/>
    </source>
</evidence>
<dbReference type="AlphaFoldDB" id="A0A223S2N5"/>
<dbReference type="GO" id="GO:0003677">
    <property type="term" value="F:DNA binding"/>
    <property type="evidence" value="ECO:0007669"/>
    <property type="project" value="InterPro"/>
</dbReference>
<evidence type="ECO:0000256" key="3">
    <source>
        <dbReference type="ARBA" id="ARBA00022806"/>
    </source>
</evidence>
<dbReference type="InterPro" id="IPR027417">
    <property type="entry name" value="P-loop_NTPase"/>
</dbReference>
<dbReference type="InterPro" id="IPR014016">
    <property type="entry name" value="UvrD-like_ATP-bd"/>
</dbReference>
<organism evidence="7 8">
    <name type="scientific">Nocardiopsis gilva YIM 90087</name>
    <dbReference type="NCBI Taxonomy" id="1235441"/>
    <lineage>
        <taxon>Bacteria</taxon>
        <taxon>Bacillati</taxon>
        <taxon>Actinomycetota</taxon>
        <taxon>Actinomycetes</taxon>
        <taxon>Streptosporangiales</taxon>
        <taxon>Nocardiopsidaceae</taxon>
        <taxon>Nocardiopsis</taxon>
    </lineage>
</organism>
<dbReference type="OrthoDB" id="9787585at2"/>
<dbReference type="PANTHER" id="PTHR11070">
    <property type="entry name" value="UVRD / RECB / PCRA DNA HELICASE FAMILY MEMBER"/>
    <property type="match status" value="1"/>
</dbReference>
<keyword evidence="1 5" id="KW-0547">Nucleotide-binding</keyword>
<evidence type="ECO:0000313" key="7">
    <source>
        <dbReference type="EMBL" id="ASU82390.1"/>
    </source>
</evidence>
<dbReference type="GO" id="GO:0005524">
    <property type="term" value="F:ATP binding"/>
    <property type="evidence" value="ECO:0007669"/>
    <property type="project" value="UniProtKB-UniRule"/>
</dbReference>
<protein>
    <submittedName>
        <fullName evidence="7">AAA family ATPase</fullName>
    </submittedName>
</protein>
<sequence>MSASEPSPAVDPEIRAEREHLAASRTALRRMRDDVLGTETPAVFGDWVSTQVLQQSRALRAEALEDIPDTPLFFGRLDFEPGTVFEDDEEEAEAPGSDGVDRLHIGRRHVHDEHGRAMVLDWRAPISVAFYRATPQNPMNLRSRRRYGFDGNAQLTAFEDESLTDGFPEVSQLGGELLTAEIERPRTGPMRDIVATIQPEQDDLVRAELATTLCVQGAPGTGKTAVGLHRIAYLLYTERKRLGRSGVAIVGPNRSFLSYIRNVLPALGEVDVTQTTVRELLETVPVRRTDDADTARLKGDARMAEVIRRDLWSRLRKPAETLVVQRGSRRWRLYPDELTDLLDELRERGISYGSGRDLLAHRIAHAILSQMESAGEACDDRTHDQVRRNREVRAAVTAVWPKADPVKLILGLLTDVDRLASAAEGILSPDEQAAVMLPGRPRGPKSAKWSEADLALIDEAAALIQRPETIGHLVVDEAHDLSPMQCRALGRRAAGGSATVLGDIAQGTSPSATGDWPALLHHLGKPDARLAILDRGYRVPAQIIDFAARLLPAIAPGLGAPVAVRRSPGSLRVSPAAAASYANTVVDACRTALKGEGSVGLIAADADITDLHRMLAATGLDADVLGETDDALVANRLVCVPASLAKGLEFDAVITAEPSRIVAAEPRGLHRLYVVLTRAVSALHVVHTDPLPEPLR</sequence>
<dbReference type="GO" id="GO:0000725">
    <property type="term" value="P:recombinational repair"/>
    <property type="evidence" value="ECO:0007669"/>
    <property type="project" value="TreeGrafter"/>
</dbReference>
<dbReference type="PANTHER" id="PTHR11070:SF45">
    <property type="entry name" value="DNA 3'-5' HELICASE"/>
    <property type="match status" value="1"/>
</dbReference>
<keyword evidence="2 5" id="KW-0378">Hydrolase</keyword>
<evidence type="ECO:0000256" key="2">
    <source>
        <dbReference type="ARBA" id="ARBA00022801"/>
    </source>
</evidence>
<reference evidence="7 8" key="1">
    <citation type="submission" date="2017-08" db="EMBL/GenBank/DDBJ databases">
        <title>The complete genome sequence of Nocardiopsis gilva YIM 90087.</title>
        <authorList>
            <person name="Yin M."/>
            <person name="Tang S."/>
        </authorList>
    </citation>
    <scope>NUCLEOTIDE SEQUENCE [LARGE SCALE GENOMIC DNA]</scope>
    <source>
        <strain evidence="7 8">YIM 90087</strain>
    </source>
</reference>
<dbReference type="GO" id="GO:0016787">
    <property type="term" value="F:hydrolase activity"/>
    <property type="evidence" value="ECO:0007669"/>
    <property type="project" value="UniProtKB-UniRule"/>
</dbReference>
<dbReference type="Proteomes" id="UP000215005">
    <property type="component" value="Chromosome"/>
</dbReference>
<dbReference type="PROSITE" id="PS51198">
    <property type="entry name" value="UVRD_HELICASE_ATP_BIND"/>
    <property type="match status" value="1"/>
</dbReference>